<dbReference type="AlphaFoldDB" id="A0A9D2P5Y6"/>
<keyword evidence="1" id="KW-0238">DNA-binding</keyword>
<proteinExistence type="predicted"/>
<dbReference type="PANTHER" id="PTHR35145:SF1">
    <property type="entry name" value="CYTOPLASMIC PROTEIN"/>
    <property type="match status" value="1"/>
</dbReference>
<reference evidence="1" key="1">
    <citation type="journal article" date="2021" name="PeerJ">
        <title>Extensive microbial diversity within the chicken gut microbiome revealed by metagenomics and culture.</title>
        <authorList>
            <person name="Gilroy R."/>
            <person name="Ravi A."/>
            <person name="Getino M."/>
            <person name="Pursley I."/>
            <person name="Horton D.L."/>
            <person name="Alikhan N.F."/>
            <person name="Baker D."/>
            <person name="Gharbi K."/>
            <person name="Hall N."/>
            <person name="Watson M."/>
            <person name="Adriaenssens E.M."/>
            <person name="Foster-Nyarko E."/>
            <person name="Jarju S."/>
            <person name="Secka A."/>
            <person name="Antonio M."/>
            <person name="Oren A."/>
            <person name="Chaudhuri R.R."/>
            <person name="La Ragione R."/>
            <person name="Hildebrand F."/>
            <person name="Pallen M.J."/>
        </authorList>
    </citation>
    <scope>NUCLEOTIDE SEQUENCE</scope>
    <source>
        <strain evidence="1">CHK165-2605</strain>
    </source>
</reference>
<name>A0A9D2P5Y6_9FIRM</name>
<evidence type="ECO:0000313" key="1">
    <source>
        <dbReference type="EMBL" id="HJC44006.1"/>
    </source>
</evidence>
<gene>
    <name evidence="1" type="ORF">H9756_10095</name>
</gene>
<dbReference type="GO" id="GO:0003677">
    <property type="term" value="F:DNA binding"/>
    <property type="evidence" value="ECO:0007669"/>
    <property type="project" value="UniProtKB-KW"/>
</dbReference>
<accession>A0A9D2P5Y6</accession>
<dbReference type="EMBL" id="DWWI01000205">
    <property type="protein sequence ID" value="HJC44006.1"/>
    <property type="molecule type" value="Genomic_DNA"/>
</dbReference>
<dbReference type="Pfam" id="PF04237">
    <property type="entry name" value="YjbR"/>
    <property type="match status" value="1"/>
</dbReference>
<dbReference type="Proteomes" id="UP000823895">
    <property type="component" value="Unassembled WGS sequence"/>
</dbReference>
<dbReference type="InterPro" id="IPR058532">
    <property type="entry name" value="YjbR/MT2646/Rv2570-like"/>
</dbReference>
<evidence type="ECO:0000313" key="2">
    <source>
        <dbReference type="Proteomes" id="UP000823895"/>
    </source>
</evidence>
<reference evidence="1" key="2">
    <citation type="submission" date="2021-04" db="EMBL/GenBank/DDBJ databases">
        <authorList>
            <person name="Gilroy R."/>
        </authorList>
    </citation>
    <scope>NUCLEOTIDE SEQUENCE</scope>
    <source>
        <strain evidence="1">CHK165-2605</strain>
    </source>
</reference>
<dbReference type="SUPFAM" id="SSF142906">
    <property type="entry name" value="YjbR-like"/>
    <property type="match status" value="1"/>
</dbReference>
<protein>
    <submittedName>
        <fullName evidence="1">MmcQ/YjbR family DNA-binding protein</fullName>
    </submittedName>
</protein>
<dbReference type="InterPro" id="IPR007351">
    <property type="entry name" value="YjbR"/>
</dbReference>
<dbReference type="Gene3D" id="3.90.1150.30">
    <property type="match status" value="1"/>
</dbReference>
<sequence>MSRTGIREESKREDVLRYVLQKYGTKPEYPWRTSPDNLVLRHGDNRKWYGLIMAVKRENLRLPGNGYIDILDIKCDPEMAGFLTVEKGILPGYHMHKGNWITILLDGSVEMEQICSLLDQSFLLTAGKKTLAKLCLAKKKEWLIPANPKYFDLEEAFAKSDTISWKQSSNISAGDIIYIYMAAPVSAILYKCEAVEVDIPYDYEDENVHMSRVMKIRLLHRFNRDQMTRDRMKEYGVYAVRGPRSVPPALQEELEVMSS</sequence>
<dbReference type="InterPro" id="IPR038056">
    <property type="entry name" value="YjbR-like_sf"/>
</dbReference>
<comment type="caution">
    <text evidence="1">The sequence shown here is derived from an EMBL/GenBank/DDBJ whole genome shotgun (WGS) entry which is preliminary data.</text>
</comment>
<organism evidence="1 2">
    <name type="scientific">Candidatus Mediterraneibacter gallistercoris</name>
    <dbReference type="NCBI Taxonomy" id="2838671"/>
    <lineage>
        <taxon>Bacteria</taxon>
        <taxon>Bacillati</taxon>
        <taxon>Bacillota</taxon>
        <taxon>Clostridia</taxon>
        <taxon>Lachnospirales</taxon>
        <taxon>Lachnospiraceae</taxon>
        <taxon>Mediterraneibacter</taxon>
    </lineage>
</organism>
<dbReference type="PANTHER" id="PTHR35145">
    <property type="entry name" value="CYTOPLASMIC PROTEIN-RELATED"/>
    <property type="match status" value="1"/>
</dbReference>